<accession>A0ABT7Z200</accession>
<dbReference type="InterPro" id="IPR015330">
    <property type="entry name" value="DNA_primase/pol_bifunc_N"/>
</dbReference>
<dbReference type="SUPFAM" id="SSF56747">
    <property type="entry name" value="Prim-pol domain"/>
    <property type="match status" value="1"/>
</dbReference>
<evidence type="ECO:0000259" key="1">
    <source>
        <dbReference type="SMART" id="SM00943"/>
    </source>
</evidence>
<evidence type="ECO:0000313" key="2">
    <source>
        <dbReference type="EMBL" id="MDN3293514.1"/>
    </source>
</evidence>
<dbReference type="EMBL" id="JAUEPL010000005">
    <property type="protein sequence ID" value="MDN3293514.1"/>
    <property type="molecule type" value="Genomic_DNA"/>
</dbReference>
<sequence length="297" mass="31652">MNNHLLRAALDAAERGWHVFPLRPGSKRPALHGEERCPRTGECASGHRKWEERATTDPARIHRAWCGRPFNVGIATGPSGLLVIDLDMPKNNSSSDTPSGVTTFKALCERAGQRVPTTRTVRTASGGMHLYFTAPPGVRLTNTAGTLAPLVDTRAGGGYVVAPGSITPGGSYVVVDDRPVAPLPGWLCEALQGPRRTPQPGPVPLATSASRYAAAALRNETQAVATAADGTRNHTLLRAARALGRLIATGDLTRAEVEEALSRAAAGNATQPERYYDDVIRRGLDWSIAHNSPRRPA</sequence>
<reference evidence="2" key="1">
    <citation type="submission" date="2023-06" db="EMBL/GenBank/DDBJ databases">
        <title>WGS-Sequencing of Streptomyces ficellus isolate 21 collected from sand in Gara Djebilet Iron Mine in Algeria.</title>
        <authorList>
            <person name="Zegers G.P."/>
            <person name="Gomez A."/>
            <person name="Gueddou A."/>
            <person name="Zahara A.F."/>
            <person name="Worth M."/>
            <person name="Sevigny J.L."/>
            <person name="Tisa L."/>
        </authorList>
    </citation>
    <scope>NUCLEOTIDE SEQUENCE</scope>
    <source>
        <strain evidence="2">AS11</strain>
    </source>
</reference>
<proteinExistence type="predicted"/>
<dbReference type="RefSeq" id="WP_290110385.1">
    <property type="nucleotide sequence ID" value="NZ_JAUEPL010000005.1"/>
</dbReference>
<dbReference type="SMART" id="SM00943">
    <property type="entry name" value="Prim-Pol"/>
    <property type="match status" value="1"/>
</dbReference>
<evidence type="ECO:0000313" key="3">
    <source>
        <dbReference type="Proteomes" id="UP001174050"/>
    </source>
</evidence>
<keyword evidence="3" id="KW-1185">Reference proteome</keyword>
<dbReference type="Proteomes" id="UP001174050">
    <property type="component" value="Unassembled WGS sequence"/>
</dbReference>
<feature type="domain" description="DNA primase/polymerase bifunctional N-terminal" evidence="1">
    <location>
        <begin position="9"/>
        <end position="187"/>
    </location>
</feature>
<comment type="caution">
    <text evidence="2">The sequence shown here is derived from an EMBL/GenBank/DDBJ whole genome shotgun (WGS) entry which is preliminary data.</text>
</comment>
<name>A0ABT7Z200_9ACTN</name>
<gene>
    <name evidence="2" type="ORF">QWM81_05555</name>
</gene>
<dbReference type="Pfam" id="PF09250">
    <property type="entry name" value="Prim-Pol"/>
    <property type="match status" value="1"/>
</dbReference>
<organism evidence="2 3">
    <name type="scientific">Streptomyces ficellus</name>
    <dbReference type="NCBI Taxonomy" id="1977088"/>
    <lineage>
        <taxon>Bacteria</taxon>
        <taxon>Bacillati</taxon>
        <taxon>Actinomycetota</taxon>
        <taxon>Actinomycetes</taxon>
        <taxon>Kitasatosporales</taxon>
        <taxon>Streptomycetaceae</taxon>
        <taxon>Streptomyces</taxon>
    </lineage>
</organism>
<dbReference type="CDD" id="cd04859">
    <property type="entry name" value="Prim_Pol"/>
    <property type="match status" value="1"/>
</dbReference>
<protein>
    <submittedName>
        <fullName evidence="2">Bifunctional DNA primase/polymerase</fullName>
    </submittedName>
</protein>